<comment type="subcellular location">
    <subcellularLocation>
        <location evidence="1">Cell membrane</location>
    </subcellularLocation>
</comment>
<dbReference type="InterPro" id="IPR011399">
    <property type="entry name" value="NosR"/>
</dbReference>
<dbReference type="Pfam" id="PF12801">
    <property type="entry name" value="Fer4_5"/>
    <property type="match status" value="2"/>
</dbReference>
<dbReference type="GO" id="GO:0003677">
    <property type="term" value="F:DNA binding"/>
    <property type="evidence" value="ECO:0007669"/>
    <property type="project" value="InterPro"/>
</dbReference>
<accession>A0A1X7BU45</accession>
<evidence type="ECO:0000256" key="2">
    <source>
        <dbReference type="ARBA" id="ARBA00022475"/>
    </source>
</evidence>
<dbReference type="AlphaFoldDB" id="A0A1X7BU45"/>
<dbReference type="SMART" id="SM00900">
    <property type="entry name" value="FMN_bind"/>
    <property type="match status" value="1"/>
</dbReference>
<name>A0A1X7BU45_9RHOB</name>
<proteinExistence type="predicted"/>
<dbReference type="GO" id="GO:0045893">
    <property type="term" value="P:positive regulation of DNA-templated transcription"/>
    <property type="evidence" value="ECO:0007669"/>
    <property type="project" value="InterPro"/>
</dbReference>
<dbReference type="EMBL" id="FWXB01000011">
    <property type="protein sequence ID" value="SMC13075.1"/>
    <property type="molecule type" value="Genomic_DNA"/>
</dbReference>
<feature type="transmembrane region" description="Helical" evidence="4">
    <location>
        <begin position="432"/>
        <end position="450"/>
    </location>
</feature>
<gene>
    <name evidence="6" type="primary">yccM_1</name>
    <name evidence="6" type="ORF">ROA7745_02909</name>
</gene>
<feature type="transmembrane region" description="Helical" evidence="4">
    <location>
        <begin position="484"/>
        <end position="509"/>
    </location>
</feature>
<feature type="domain" description="FMN-binding" evidence="5">
    <location>
        <begin position="93"/>
        <end position="182"/>
    </location>
</feature>
<dbReference type="OrthoDB" id="9806398at2"/>
<dbReference type="PANTHER" id="PTHR30224">
    <property type="entry name" value="ELECTRON TRANSPORT PROTEIN"/>
    <property type="match status" value="1"/>
</dbReference>
<keyword evidence="4" id="KW-0812">Transmembrane</keyword>
<evidence type="ECO:0000313" key="6">
    <source>
        <dbReference type="EMBL" id="SMC13075.1"/>
    </source>
</evidence>
<evidence type="ECO:0000313" key="7">
    <source>
        <dbReference type="Proteomes" id="UP000193224"/>
    </source>
</evidence>
<evidence type="ECO:0000256" key="3">
    <source>
        <dbReference type="ARBA" id="ARBA00023136"/>
    </source>
</evidence>
<dbReference type="PIRSF" id="PIRSF036354">
    <property type="entry name" value="NosR"/>
    <property type="match status" value="1"/>
</dbReference>
<feature type="transmembrane region" description="Helical" evidence="4">
    <location>
        <begin position="576"/>
        <end position="595"/>
    </location>
</feature>
<dbReference type="Proteomes" id="UP000193224">
    <property type="component" value="Unassembled WGS sequence"/>
</dbReference>
<keyword evidence="2" id="KW-1003">Cell membrane</keyword>
<feature type="transmembrane region" description="Helical" evidence="4">
    <location>
        <begin position="536"/>
        <end position="555"/>
    </location>
</feature>
<protein>
    <submittedName>
        <fullName evidence="6">Putative electron transport protein YccM</fullName>
    </submittedName>
</protein>
<keyword evidence="7" id="KW-1185">Reference proteome</keyword>
<dbReference type="SUPFAM" id="SSF54862">
    <property type="entry name" value="4Fe-4S ferredoxins"/>
    <property type="match status" value="1"/>
</dbReference>
<evidence type="ECO:0000259" key="5">
    <source>
        <dbReference type="SMART" id="SM00900"/>
    </source>
</evidence>
<organism evidence="6 7">
    <name type="scientific">Roseovarius aestuarii</name>
    <dbReference type="NCBI Taxonomy" id="475083"/>
    <lineage>
        <taxon>Bacteria</taxon>
        <taxon>Pseudomonadati</taxon>
        <taxon>Pseudomonadota</taxon>
        <taxon>Alphaproteobacteria</taxon>
        <taxon>Rhodobacterales</taxon>
        <taxon>Roseobacteraceae</taxon>
        <taxon>Roseovarius</taxon>
    </lineage>
</organism>
<keyword evidence="3 4" id="KW-0472">Membrane</keyword>
<reference evidence="6 7" key="1">
    <citation type="submission" date="2017-03" db="EMBL/GenBank/DDBJ databases">
        <authorList>
            <person name="Afonso C.L."/>
            <person name="Miller P.J."/>
            <person name="Scott M.A."/>
            <person name="Spackman E."/>
            <person name="Goraichik I."/>
            <person name="Dimitrov K.M."/>
            <person name="Suarez D.L."/>
            <person name="Swayne D.E."/>
        </authorList>
    </citation>
    <scope>NUCLEOTIDE SEQUENCE [LARGE SCALE GENOMIC DNA]</scope>
    <source>
        <strain evidence="6 7">CECT 7745</strain>
    </source>
</reference>
<dbReference type="GO" id="GO:0010181">
    <property type="term" value="F:FMN binding"/>
    <property type="evidence" value="ECO:0007669"/>
    <property type="project" value="InterPro"/>
</dbReference>
<feature type="transmembrane region" description="Helical" evidence="4">
    <location>
        <begin position="402"/>
        <end position="420"/>
    </location>
</feature>
<dbReference type="InterPro" id="IPR007329">
    <property type="entry name" value="FMN-bd"/>
</dbReference>
<dbReference type="GO" id="GO:0005886">
    <property type="term" value="C:plasma membrane"/>
    <property type="evidence" value="ECO:0007669"/>
    <property type="project" value="UniProtKB-SubCell"/>
</dbReference>
<keyword evidence="4" id="KW-1133">Transmembrane helix</keyword>
<dbReference type="InterPro" id="IPR052378">
    <property type="entry name" value="NosR_regulator"/>
</dbReference>
<dbReference type="PANTHER" id="PTHR30224:SF4">
    <property type="entry name" value="ELECTRON TRANSPORT PROTEIN YCCM-RELATED"/>
    <property type="match status" value="1"/>
</dbReference>
<dbReference type="InterPro" id="IPR017896">
    <property type="entry name" value="4Fe4S_Fe-S-bd"/>
</dbReference>
<evidence type="ECO:0000256" key="4">
    <source>
        <dbReference type="SAM" id="Phobius"/>
    </source>
</evidence>
<sequence length="693" mass="76524">MTRSSLLIVLGWLCAISLICFPRPIFADDVRPFTGEEANGAAPARDVAAALFGLKELPNVTRTAGDAPGWSVSLGTETVGHIMSTWEVLRSVGYSGKPLDVLVAVSFEGSIAGARLMRHNEPILTLGLSDQDIERFVTGFAGVNLMDPGGAGTGPDAPDIISRATVSTGVIRDAILRTARLLAISRGLVPGGGIDRIGFASQSWAELEAMGAVRHHVVTLSEAHAALPGAKPPIPEGSAPFIDLWVALADTPTIGRNILGEQQFNRVTGALEPEEYLLFVASHGLYSHRGTNWRRSGVFDRLMIRQGKVDFPLTDAGYTRIDKLPLWDAPPFKERSLFRIRGGRFDPTQPFELAFTASRSTAAGQDTSFTLSLDYQLPDRFVQAPPAEVAPLWHRTWAEKKFAVISVAAMQVSLTLILLFQEPLVRRKRLWLRIRLAYLTITLVWLGWVLNGQLSVVQVVAFLQSMLAGFRWETFLIEPVIFTLWAGVAMGLLFWGRGVFCGWLCPFGALQELSNLLARRLGVPQLSVPHAVHERLWMIKYILFMAILALSFYSMRDALILAEVEPFKTAISLRMVRAWPYVAFVLILLMAGLFIERFYCRYLCPLGAALSIPAKLKVFDWLHRRPQCGRECRLCETKCTVGAIDPLGRINANECVLCLRCQVVMNDPETCPVLKRRARANVAPSPTPQSQTP</sequence>
<evidence type="ECO:0000256" key="1">
    <source>
        <dbReference type="ARBA" id="ARBA00004236"/>
    </source>
</evidence>